<protein>
    <submittedName>
        <fullName evidence="1">Uncharacterized protein</fullName>
    </submittedName>
</protein>
<reference evidence="1" key="1">
    <citation type="journal article" date="2014" name="Int. J. Syst. Evol. Microbiol.">
        <title>Complete genome sequence of Corynebacterium casei LMG S-19264T (=DSM 44701T), isolated from a smear-ripened cheese.</title>
        <authorList>
            <consortium name="US DOE Joint Genome Institute (JGI-PGF)"/>
            <person name="Walter F."/>
            <person name="Albersmeier A."/>
            <person name="Kalinowski J."/>
            <person name="Ruckert C."/>
        </authorList>
    </citation>
    <scope>NUCLEOTIDE SEQUENCE</scope>
    <source>
        <strain evidence="1">JCM 4633</strain>
    </source>
</reference>
<comment type="caution">
    <text evidence="1">The sequence shown here is derived from an EMBL/GenBank/DDBJ whole genome shotgun (WGS) entry which is preliminary data.</text>
</comment>
<proteinExistence type="predicted"/>
<gene>
    <name evidence="1" type="ORF">GCM10010507_42640</name>
</gene>
<sequence>MRKTGGVVRARFGKEVWWAPLPGVEEWWGAVRADGGRHPVHPAWSHAETGRRES</sequence>
<accession>A0A918WMZ6</accession>
<reference evidence="1" key="2">
    <citation type="submission" date="2020-09" db="EMBL/GenBank/DDBJ databases">
        <authorList>
            <person name="Sun Q."/>
            <person name="Ohkuma M."/>
        </authorList>
    </citation>
    <scope>NUCLEOTIDE SEQUENCE</scope>
    <source>
        <strain evidence="1">JCM 4633</strain>
    </source>
</reference>
<organism evidence="1 2">
    <name type="scientific">Streptomyces cinnamoneus</name>
    <name type="common">Streptoverticillium cinnamoneum</name>
    <dbReference type="NCBI Taxonomy" id="53446"/>
    <lineage>
        <taxon>Bacteria</taxon>
        <taxon>Bacillati</taxon>
        <taxon>Actinomycetota</taxon>
        <taxon>Actinomycetes</taxon>
        <taxon>Kitasatosporales</taxon>
        <taxon>Streptomycetaceae</taxon>
        <taxon>Streptomyces</taxon>
        <taxon>Streptomyces cinnamoneus group</taxon>
    </lineage>
</organism>
<dbReference type="EMBL" id="BMVB01000015">
    <property type="protein sequence ID" value="GHC61039.1"/>
    <property type="molecule type" value="Genomic_DNA"/>
</dbReference>
<name>A0A918WMZ6_STRCJ</name>
<dbReference type="AlphaFoldDB" id="A0A918WMZ6"/>
<dbReference type="Proteomes" id="UP000646244">
    <property type="component" value="Unassembled WGS sequence"/>
</dbReference>
<evidence type="ECO:0000313" key="1">
    <source>
        <dbReference type="EMBL" id="GHC61039.1"/>
    </source>
</evidence>
<evidence type="ECO:0000313" key="2">
    <source>
        <dbReference type="Proteomes" id="UP000646244"/>
    </source>
</evidence>